<proteinExistence type="predicted"/>
<dbReference type="SUPFAM" id="SSF47413">
    <property type="entry name" value="lambda repressor-like DNA-binding domains"/>
    <property type="match status" value="1"/>
</dbReference>
<dbReference type="Pfam" id="PF01381">
    <property type="entry name" value="HTH_3"/>
    <property type="match status" value="1"/>
</dbReference>
<accession>A0ABW2NTU2</accession>
<dbReference type="InterPro" id="IPR010982">
    <property type="entry name" value="Lambda_DNA-bd_dom_sf"/>
</dbReference>
<evidence type="ECO:0000259" key="1">
    <source>
        <dbReference type="PROSITE" id="PS50943"/>
    </source>
</evidence>
<comment type="caution">
    <text evidence="2">The sequence shown here is derived from an EMBL/GenBank/DDBJ whole genome shotgun (WGS) entry which is preliminary data.</text>
</comment>
<feature type="domain" description="HTH cro/C1-type" evidence="1">
    <location>
        <begin position="6"/>
        <end position="59"/>
    </location>
</feature>
<dbReference type="RefSeq" id="WP_379750353.1">
    <property type="nucleotide sequence ID" value="NZ_JBHTCP010000047.1"/>
</dbReference>
<dbReference type="InterPro" id="IPR001387">
    <property type="entry name" value="Cro/C1-type_HTH"/>
</dbReference>
<gene>
    <name evidence="2" type="ORF">ACFQPF_14055</name>
</gene>
<dbReference type="PROSITE" id="PS50943">
    <property type="entry name" value="HTH_CROC1"/>
    <property type="match status" value="1"/>
</dbReference>
<name>A0ABW2NTU2_9BACL</name>
<dbReference type="Proteomes" id="UP001596549">
    <property type="component" value="Unassembled WGS sequence"/>
</dbReference>
<dbReference type="CDD" id="cd00093">
    <property type="entry name" value="HTH_XRE"/>
    <property type="match status" value="1"/>
</dbReference>
<evidence type="ECO:0000313" key="3">
    <source>
        <dbReference type="Proteomes" id="UP001596549"/>
    </source>
</evidence>
<dbReference type="Pfam" id="PF13181">
    <property type="entry name" value="TPR_8"/>
    <property type="match status" value="2"/>
</dbReference>
<dbReference type="Gene3D" id="1.10.260.40">
    <property type="entry name" value="lambda repressor-like DNA-binding domains"/>
    <property type="match status" value="1"/>
</dbReference>
<dbReference type="InterPro" id="IPR019734">
    <property type="entry name" value="TPR_rpt"/>
</dbReference>
<dbReference type="InterPro" id="IPR011990">
    <property type="entry name" value="TPR-like_helical_dom_sf"/>
</dbReference>
<dbReference type="SUPFAM" id="SSF48452">
    <property type="entry name" value="TPR-like"/>
    <property type="match status" value="1"/>
</dbReference>
<evidence type="ECO:0000313" key="2">
    <source>
        <dbReference type="EMBL" id="MFC7372787.1"/>
    </source>
</evidence>
<dbReference type="SMART" id="SM00530">
    <property type="entry name" value="HTH_XRE"/>
    <property type="match status" value="1"/>
</dbReference>
<dbReference type="EMBL" id="JBHTCP010000047">
    <property type="protein sequence ID" value="MFC7372787.1"/>
    <property type="molecule type" value="Genomic_DNA"/>
</dbReference>
<protein>
    <submittedName>
        <fullName evidence="2">Helix-turn-helix domain-containing protein</fullName>
    </submittedName>
</protein>
<sequence>MVGQRIRYYRKVKGLTQEELAQGICSVSYLSKIEKGDAKSSDEVINLLCDRLGISPNETNNDEILEMLDEWNMMMVNKRFDEAGEFQKTVQEKMQGVSDPNILLRYELFKCRCIFVTSDDFDDGYHILENIKNHILQSDNNELLFYYNQFMGMYFSFKYKLQSALKHFKMAEEFHMKADLKEIEAAIVYFQLAITYNQLSRVSAVNFYAYKAITIFDKEYNYNRSADCQIILAIANRRVRNFDQAIYHLDQALKYAKTFKDDNTEGIIYHNLGYIAATKKEHTKAIKFLLKGIELKQHQLLDNVMNTLLLLSKEYFYTNNYDEAKKWINKALSHVEKANDPSFFYHFNIINYQVHNQTTELEDFLRREAIPFFESQDSFEYLANYSEFLADLYFDQSLYKKASQYYRLSNNARKNIF</sequence>
<keyword evidence="3" id="KW-1185">Reference proteome</keyword>
<organism evidence="2 3">
    <name type="scientific">Fictibacillus iocasae</name>
    <dbReference type="NCBI Taxonomy" id="2715437"/>
    <lineage>
        <taxon>Bacteria</taxon>
        <taxon>Bacillati</taxon>
        <taxon>Bacillota</taxon>
        <taxon>Bacilli</taxon>
        <taxon>Bacillales</taxon>
        <taxon>Fictibacillaceae</taxon>
        <taxon>Fictibacillus</taxon>
    </lineage>
</organism>
<dbReference type="SMART" id="SM00028">
    <property type="entry name" value="TPR"/>
    <property type="match status" value="4"/>
</dbReference>
<reference evidence="3" key="1">
    <citation type="journal article" date="2019" name="Int. J. Syst. Evol. Microbiol.">
        <title>The Global Catalogue of Microorganisms (GCM) 10K type strain sequencing project: providing services to taxonomists for standard genome sequencing and annotation.</title>
        <authorList>
            <consortium name="The Broad Institute Genomics Platform"/>
            <consortium name="The Broad Institute Genome Sequencing Center for Infectious Disease"/>
            <person name="Wu L."/>
            <person name="Ma J."/>
        </authorList>
    </citation>
    <scope>NUCLEOTIDE SEQUENCE [LARGE SCALE GENOMIC DNA]</scope>
    <source>
        <strain evidence="3">NBRC 106396</strain>
    </source>
</reference>
<dbReference type="Gene3D" id="1.25.40.10">
    <property type="entry name" value="Tetratricopeptide repeat domain"/>
    <property type="match status" value="1"/>
</dbReference>